<protein>
    <submittedName>
        <fullName evidence="1">Site-specific integrase</fullName>
    </submittedName>
</protein>
<keyword evidence="2" id="KW-1185">Reference proteome</keyword>
<dbReference type="EMBL" id="JAYMRU010000037">
    <property type="protein sequence ID" value="MEM5405127.1"/>
    <property type="molecule type" value="Genomic_DNA"/>
</dbReference>
<dbReference type="Proteomes" id="UP001392318">
    <property type="component" value="Unassembled WGS sequence"/>
</dbReference>
<gene>
    <name evidence="1" type="ORF">VSR83_34825</name>
</gene>
<evidence type="ECO:0000313" key="1">
    <source>
        <dbReference type="EMBL" id="MEM5405127.1"/>
    </source>
</evidence>
<accession>A0ACC6RUA4</accession>
<comment type="caution">
    <text evidence="1">The sequence shown here is derived from an EMBL/GenBank/DDBJ whole genome shotgun (WGS) entry which is preliminary data.</text>
</comment>
<name>A0ACC6RUA4_9BURK</name>
<sequence length="348" mass="38955">MGTICVRSRRGAPVYQAKVRIKGFPPLSRTFPTRAEAETWVIEQEAPLRERIAAARAIADQRRIAAECAPEYRVFGDLMRRYLAVVTPQKRASDDEAIRLRGLLRHSLAACPLQGLTTARVAQWRDERLAAVSGSTVNRDMNLLSHVVEIARREWEIDFATNPFQRVQRPRHGPSRERRLSAAEEAALLKACATTKNSYVRPIIILALETAMRRSEIVGLQWERVHLSVPSVQLTRTKSGKPRGVALSSRAVATLTALRPDAPSGSELKGSVFPGLTPNALKLAFRRAIERAGIADFHFHDLRHEATSRLFERGLLVMEVASITGHEDVRMLRRYTHLQASELAKKLG</sequence>
<evidence type="ECO:0000313" key="2">
    <source>
        <dbReference type="Proteomes" id="UP001392318"/>
    </source>
</evidence>
<organism evidence="1 2">
    <name type="scientific">Paraburkholderia unamae</name>
    <dbReference type="NCBI Taxonomy" id="219649"/>
    <lineage>
        <taxon>Bacteria</taxon>
        <taxon>Pseudomonadati</taxon>
        <taxon>Pseudomonadota</taxon>
        <taxon>Betaproteobacteria</taxon>
        <taxon>Burkholderiales</taxon>
        <taxon>Burkholderiaceae</taxon>
        <taxon>Paraburkholderia</taxon>
    </lineage>
</organism>
<proteinExistence type="predicted"/>
<reference evidence="1" key="1">
    <citation type="submission" date="2024-01" db="EMBL/GenBank/DDBJ databases">
        <title>The diversity of rhizobia nodulating Mimosa spp. in eleven states of Brazil covering several biomes is determined by host plant, location, and edaphic factors.</title>
        <authorList>
            <person name="Rouws L."/>
            <person name="Barauna A."/>
            <person name="Beukes C."/>
            <person name="De Faria S.M."/>
            <person name="Gross E."/>
            <person name="Dos Reis Junior F.B."/>
            <person name="Simon M."/>
            <person name="Maluk M."/>
            <person name="Odee D.W."/>
            <person name="Kenicer G."/>
            <person name="Young J.P.W."/>
            <person name="Reis V.M."/>
            <person name="Zilli J."/>
            <person name="James E.K."/>
        </authorList>
    </citation>
    <scope>NUCLEOTIDE SEQUENCE</scope>
    <source>
        <strain evidence="1">JPY452</strain>
    </source>
</reference>